<evidence type="ECO:0000313" key="2">
    <source>
        <dbReference type="EMBL" id="SVD61523.1"/>
    </source>
</evidence>
<name>A0A382WS63_9ZZZZ</name>
<organism evidence="2">
    <name type="scientific">marine metagenome</name>
    <dbReference type="NCBI Taxonomy" id="408172"/>
    <lineage>
        <taxon>unclassified sequences</taxon>
        <taxon>metagenomes</taxon>
        <taxon>ecological metagenomes</taxon>
    </lineage>
</organism>
<sequence length="80" mass="9359">MIAIIITILNIYAGLFILRALLSYFPNIHRFYFVQLLYLITEPFLKRIRKIMPNTGTFDLSVLIAILIIQILKGIINFLF</sequence>
<gene>
    <name evidence="2" type="ORF">METZ01_LOCUS414377</name>
</gene>
<dbReference type="GO" id="GO:0016020">
    <property type="term" value="C:membrane"/>
    <property type="evidence" value="ECO:0007669"/>
    <property type="project" value="InterPro"/>
</dbReference>
<keyword evidence="1" id="KW-0472">Membrane</keyword>
<evidence type="ECO:0008006" key="3">
    <source>
        <dbReference type="Google" id="ProtNLM"/>
    </source>
</evidence>
<dbReference type="InterPro" id="IPR003425">
    <property type="entry name" value="CCB3/YggT"/>
</dbReference>
<protein>
    <recommendedName>
        <fullName evidence="3">YggT family protein</fullName>
    </recommendedName>
</protein>
<accession>A0A382WS63</accession>
<keyword evidence="1" id="KW-1133">Transmembrane helix</keyword>
<dbReference type="AlphaFoldDB" id="A0A382WS63"/>
<proteinExistence type="predicted"/>
<dbReference type="PANTHER" id="PTHR33219">
    <property type="entry name" value="YLMG HOMOLOG PROTEIN 2, CHLOROPLASTIC"/>
    <property type="match status" value="1"/>
</dbReference>
<dbReference type="EMBL" id="UINC01162009">
    <property type="protein sequence ID" value="SVD61523.1"/>
    <property type="molecule type" value="Genomic_DNA"/>
</dbReference>
<evidence type="ECO:0000256" key="1">
    <source>
        <dbReference type="SAM" id="Phobius"/>
    </source>
</evidence>
<feature type="transmembrane region" description="Helical" evidence="1">
    <location>
        <begin position="60"/>
        <end position="79"/>
    </location>
</feature>
<dbReference type="Pfam" id="PF02325">
    <property type="entry name" value="CCB3_YggT"/>
    <property type="match status" value="1"/>
</dbReference>
<dbReference type="PANTHER" id="PTHR33219:SF14">
    <property type="entry name" value="PROTEIN COFACTOR ASSEMBLY OF COMPLEX C SUBUNIT B CCB3, CHLOROPLASTIC-RELATED"/>
    <property type="match status" value="1"/>
</dbReference>
<feature type="transmembrane region" description="Helical" evidence="1">
    <location>
        <begin position="7"/>
        <end position="25"/>
    </location>
</feature>
<reference evidence="2" key="1">
    <citation type="submission" date="2018-05" db="EMBL/GenBank/DDBJ databases">
        <authorList>
            <person name="Lanie J.A."/>
            <person name="Ng W.-L."/>
            <person name="Kazmierczak K.M."/>
            <person name="Andrzejewski T.M."/>
            <person name="Davidsen T.M."/>
            <person name="Wayne K.J."/>
            <person name="Tettelin H."/>
            <person name="Glass J.I."/>
            <person name="Rusch D."/>
            <person name="Podicherti R."/>
            <person name="Tsui H.-C.T."/>
            <person name="Winkler M.E."/>
        </authorList>
    </citation>
    <scope>NUCLEOTIDE SEQUENCE</scope>
</reference>
<keyword evidence="1" id="KW-0812">Transmembrane</keyword>